<organism evidence="2 3">
    <name type="scientific">Strongylus vulgaris</name>
    <name type="common">Blood worm</name>
    <dbReference type="NCBI Taxonomy" id="40348"/>
    <lineage>
        <taxon>Eukaryota</taxon>
        <taxon>Metazoa</taxon>
        <taxon>Ecdysozoa</taxon>
        <taxon>Nematoda</taxon>
        <taxon>Chromadorea</taxon>
        <taxon>Rhabditida</taxon>
        <taxon>Rhabditina</taxon>
        <taxon>Rhabditomorpha</taxon>
        <taxon>Strongyloidea</taxon>
        <taxon>Strongylidae</taxon>
        <taxon>Strongylus</taxon>
    </lineage>
</organism>
<sequence>MGDESAPKSHSHEAVNTHERARLMKRGHRPQRLRLPTTFHVPEPSPCTPCSVFSFDLPSSPVVITGRPKWAF</sequence>
<accession>A0A3P7KCX1</accession>
<gene>
    <name evidence="2" type="ORF">SVUK_LOCUS4103</name>
</gene>
<dbReference type="EMBL" id="UYYB01011087">
    <property type="protein sequence ID" value="VDM69105.1"/>
    <property type="molecule type" value="Genomic_DNA"/>
</dbReference>
<protein>
    <submittedName>
        <fullName evidence="2">Uncharacterized protein</fullName>
    </submittedName>
</protein>
<feature type="region of interest" description="Disordered" evidence="1">
    <location>
        <begin position="1"/>
        <end position="30"/>
    </location>
</feature>
<feature type="compositionally biased region" description="Basic and acidic residues" evidence="1">
    <location>
        <begin position="1"/>
        <end position="22"/>
    </location>
</feature>
<name>A0A3P7KCX1_STRVU</name>
<dbReference type="AlphaFoldDB" id="A0A3P7KCX1"/>
<evidence type="ECO:0000256" key="1">
    <source>
        <dbReference type="SAM" id="MobiDB-lite"/>
    </source>
</evidence>
<reference evidence="2 3" key="1">
    <citation type="submission" date="2018-11" db="EMBL/GenBank/DDBJ databases">
        <authorList>
            <consortium name="Pathogen Informatics"/>
        </authorList>
    </citation>
    <scope>NUCLEOTIDE SEQUENCE [LARGE SCALE GENOMIC DNA]</scope>
</reference>
<keyword evidence="3" id="KW-1185">Reference proteome</keyword>
<evidence type="ECO:0000313" key="3">
    <source>
        <dbReference type="Proteomes" id="UP000270094"/>
    </source>
</evidence>
<evidence type="ECO:0000313" key="2">
    <source>
        <dbReference type="EMBL" id="VDM69105.1"/>
    </source>
</evidence>
<dbReference type="OrthoDB" id="5831840at2759"/>
<dbReference type="Proteomes" id="UP000270094">
    <property type="component" value="Unassembled WGS sequence"/>
</dbReference>
<proteinExistence type="predicted"/>